<dbReference type="AlphaFoldDB" id="A0A0D1YWT7"/>
<gene>
    <name evidence="2" type="ORF">PV11_06856</name>
</gene>
<organism evidence="2 3">
    <name type="scientific">Exophiala sideris</name>
    <dbReference type="NCBI Taxonomy" id="1016849"/>
    <lineage>
        <taxon>Eukaryota</taxon>
        <taxon>Fungi</taxon>
        <taxon>Dikarya</taxon>
        <taxon>Ascomycota</taxon>
        <taxon>Pezizomycotina</taxon>
        <taxon>Eurotiomycetes</taxon>
        <taxon>Chaetothyriomycetidae</taxon>
        <taxon>Chaetothyriales</taxon>
        <taxon>Herpotrichiellaceae</taxon>
        <taxon>Exophiala</taxon>
    </lineage>
</organism>
<reference evidence="2 3" key="1">
    <citation type="submission" date="2015-01" db="EMBL/GenBank/DDBJ databases">
        <title>The Genome Sequence of Exophiala sideris CBS121828.</title>
        <authorList>
            <consortium name="The Broad Institute Genomics Platform"/>
            <person name="Cuomo C."/>
            <person name="de Hoog S."/>
            <person name="Gorbushina A."/>
            <person name="Stielow B."/>
            <person name="Teixiera M."/>
            <person name="Abouelleil A."/>
            <person name="Chapman S.B."/>
            <person name="Priest M."/>
            <person name="Young S.K."/>
            <person name="Wortman J."/>
            <person name="Nusbaum C."/>
            <person name="Birren B."/>
        </authorList>
    </citation>
    <scope>NUCLEOTIDE SEQUENCE [LARGE SCALE GENOMIC DNA]</scope>
    <source>
        <strain evidence="2 3">CBS 121828</strain>
    </source>
</reference>
<proteinExistence type="predicted"/>
<evidence type="ECO:0000313" key="3">
    <source>
        <dbReference type="Proteomes" id="UP000053599"/>
    </source>
</evidence>
<evidence type="ECO:0000256" key="1">
    <source>
        <dbReference type="SAM" id="MobiDB-lite"/>
    </source>
</evidence>
<sequence>MAIISIEKTGGRETLTYTYNTVGLERTFQLLRMTTTEAKPDAGQSAKPQLRLDTDIPRPLHVWKADDKQSNPFPLFRGESQQQKSTFEVPADKAKFTFESPMTWSLAKYWYIRYKRGRLQCQQHPVNGSRNAARNARESTVVGERGVERCEGSDAVVEAEEIM</sequence>
<dbReference type="EMBL" id="KN846953">
    <property type="protein sequence ID" value="KIV79288.1"/>
    <property type="molecule type" value="Genomic_DNA"/>
</dbReference>
<protein>
    <submittedName>
        <fullName evidence="2">Uncharacterized protein</fullName>
    </submittedName>
</protein>
<evidence type="ECO:0000313" key="2">
    <source>
        <dbReference type="EMBL" id="KIV79288.1"/>
    </source>
</evidence>
<feature type="region of interest" description="Disordered" evidence="1">
    <location>
        <begin position="65"/>
        <end position="84"/>
    </location>
</feature>
<dbReference type="Proteomes" id="UP000053599">
    <property type="component" value="Unassembled WGS sequence"/>
</dbReference>
<name>A0A0D1YWT7_9EURO</name>
<accession>A0A0D1YWT7</accession>
<dbReference type="HOGENOM" id="CLU_1627061_0_0_1"/>